<gene>
    <name evidence="3" type="ORF">IAB82_06260</name>
</gene>
<accession>A0A9D9IEU7</accession>
<dbReference type="InterPro" id="IPR032288">
    <property type="entry name" value="Metallophos_C"/>
</dbReference>
<dbReference type="InterPro" id="IPR029052">
    <property type="entry name" value="Metallo-depent_PP-like"/>
</dbReference>
<dbReference type="Gene3D" id="3.60.21.10">
    <property type="match status" value="1"/>
</dbReference>
<dbReference type="SUPFAM" id="SSF56300">
    <property type="entry name" value="Metallo-dependent phosphatases"/>
    <property type="match status" value="1"/>
</dbReference>
<evidence type="ECO:0000313" key="3">
    <source>
        <dbReference type="EMBL" id="MBO8471382.1"/>
    </source>
</evidence>
<dbReference type="GO" id="GO:0016787">
    <property type="term" value="F:hydrolase activity"/>
    <property type="evidence" value="ECO:0007669"/>
    <property type="project" value="InterPro"/>
</dbReference>
<evidence type="ECO:0000259" key="1">
    <source>
        <dbReference type="Pfam" id="PF00149"/>
    </source>
</evidence>
<feature type="domain" description="Calcineurin-like phosphoesterase" evidence="1">
    <location>
        <begin position="6"/>
        <end position="140"/>
    </location>
</feature>
<dbReference type="EMBL" id="JADIMB010000091">
    <property type="protein sequence ID" value="MBO8471382.1"/>
    <property type="molecule type" value="Genomic_DNA"/>
</dbReference>
<name>A0A9D9IEU7_9BACT</name>
<dbReference type="PANTHER" id="PTHR43143:SF1">
    <property type="entry name" value="SERINE_THREONINE-PROTEIN PHOSPHATASE CPPED1"/>
    <property type="match status" value="1"/>
</dbReference>
<comment type="caution">
    <text evidence="3">The sequence shown here is derived from an EMBL/GenBank/DDBJ whole genome shotgun (WGS) entry which is preliminary data.</text>
</comment>
<dbReference type="InterPro" id="IPR051918">
    <property type="entry name" value="STPP_CPPED1"/>
</dbReference>
<reference evidence="3" key="2">
    <citation type="journal article" date="2021" name="PeerJ">
        <title>Extensive microbial diversity within the chicken gut microbiome revealed by metagenomics and culture.</title>
        <authorList>
            <person name="Gilroy R."/>
            <person name="Ravi A."/>
            <person name="Getino M."/>
            <person name="Pursley I."/>
            <person name="Horton D.L."/>
            <person name="Alikhan N.F."/>
            <person name="Baker D."/>
            <person name="Gharbi K."/>
            <person name="Hall N."/>
            <person name="Watson M."/>
            <person name="Adriaenssens E.M."/>
            <person name="Foster-Nyarko E."/>
            <person name="Jarju S."/>
            <person name="Secka A."/>
            <person name="Antonio M."/>
            <person name="Oren A."/>
            <person name="Chaudhuri R.R."/>
            <person name="La Ragione R."/>
            <person name="Hildebrand F."/>
            <person name="Pallen M.J."/>
        </authorList>
    </citation>
    <scope>NUCLEOTIDE SEQUENCE</scope>
    <source>
        <strain evidence="3">B2-22910</strain>
    </source>
</reference>
<feature type="domain" description="Calcineurin-like phosphoesterase C-terminal" evidence="2">
    <location>
        <begin position="152"/>
        <end position="343"/>
    </location>
</feature>
<dbReference type="InterPro" id="IPR004843">
    <property type="entry name" value="Calcineurin-like_PHP"/>
</dbReference>
<organism evidence="3 4">
    <name type="scientific">Candidatus Cryptobacteroides faecavium</name>
    <dbReference type="NCBI Taxonomy" id="2840762"/>
    <lineage>
        <taxon>Bacteria</taxon>
        <taxon>Pseudomonadati</taxon>
        <taxon>Bacteroidota</taxon>
        <taxon>Bacteroidia</taxon>
        <taxon>Bacteroidales</taxon>
        <taxon>Candidatus Cryptobacteroides</taxon>
    </lineage>
</organism>
<proteinExistence type="predicted"/>
<evidence type="ECO:0000259" key="2">
    <source>
        <dbReference type="Pfam" id="PF16370"/>
    </source>
</evidence>
<dbReference type="Proteomes" id="UP000823603">
    <property type="component" value="Unassembled WGS sequence"/>
</dbReference>
<dbReference type="PANTHER" id="PTHR43143">
    <property type="entry name" value="METALLOPHOSPHOESTERASE, CALCINEURIN SUPERFAMILY"/>
    <property type="match status" value="1"/>
</dbReference>
<evidence type="ECO:0000313" key="4">
    <source>
        <dbReference type="Proteomes" id="UP000823603"/>
    </source>
</evidence>
<reference evidence="3" key="1">
    <citation type="submission" date="2020-10" db="EMBL/GenBank/DDBJ databases">
        <authorList>
            <person name="Gilroy R."/>
        </authorList>
    </citation>
    <scope>NUCLEOTIDE SEQUENCE</scope>
    <source>
        <strain evidence="3">B2-22910</strain>
    </source>
</reference>
<dbReference type="Pfam" id="PF00149">
    <property type="entry name" value="Metallophos"/>
    <property type="match status" value="1"/>
</dbReference>
<dbReference type="Pfam" id="PF16370">
    <property type="entry name" value="MetallophosC"/>
    <property type="match status" value="1"/>
</dbReference>
<sequence>MSGLDIPIYSLPGNHDNDPNISDDFLAAEAFRENIGPTYYSVNIGDIHYILMDDTLFHNEGGNVQDYETGFTDNQMKWLKADLETVPAGSTIMFCTHIQVTGRPDEEGNFTYNMPAQFRTQIFSWLDGYNVHFLSGHTHVNYTNRISDSMVEHNLAAVCGTWWWTGYYSGNKCRINGDGTPSGYKIFDIDGNDIKWHFKALDRDKAYQFRAYDLKNCLITRELYCPESKTNVSDSFFSQYANGWDKAENTTSTNKVLINVFDYGPGWEIEVTENGVKRNVTRIEGYDPLHTVLFNMARMNSGTNGSTSMTFPTGLTSHLFEVSTANPTSSVVIKVTDPFGNIYQETMTRPRLLYDMKDAADKW</sequence>
<dbReference type="AlphaFoldDB" id="A0A9D9IEU7"/>
<protein>
    <submittedName>
        <fullName evidence="3">Calcineurin-like phosphoesterase C-terminal domain-containing protein</fullName>
    </submittedName>
</protein>